<evidence type="ECO:0000256" key="2">
    <source>
        <dbReference type="ARBA" id="ARBA00022618"/>
    </source>
</evidence>
<name>A0A3B0RY21_9ZZZZ</name>
<evidence type="ECO:0000256" key="3">
    <source>
        <dbReference type="ARBA" id="ARBA00022829"/>
    </source>
</evidence>
<keyword evidence="4" id="KW-0131">Cell cycle</keyword>
<evidence type="ECO:0000313" key="6">
    <source>
        <dbReference type="EMBL" id="VAV96899.1"/>
    </source>
</evidence>
<protein>
    <submittedName>
        <fullName evidence="6">Segregation and condensation protein B</fullName>
    </submittedName>
</protein>
<accession>A0A3B0RY21</accession>
<dbReference type="EMBL" id="UOED01000111">
    <property type="protein sequence ID" value="VAV96899.1"/>
    <property type="molecule type" value="Genomic_DNA"/>
</dbReference>
<dbReference type="InterPro" id="IPR036390">
    <property type="entry name" value="WH_DNA-bd_sf"/>
</dbReference>
<dbReference type="PIRSF" id="PIRSF019345">
    <property type="entry name" value="ScpB"/>
    <property type="match status" value="1"/>
</dbReference>
<dbReference type="Gene3D" id="1.10.10.10">
    <property type="entry name" value="Winged helix-like DNA-binding domain superfamily/Winged helix DNA-binding domain"/>
    <property type="match status" value="2"/>
</dbReference>
<keyword evidence="2" id="KW-0132">Cell division</keyword>
<dbReference type="InterPro" id="IPR036388">
    <property type="entry name" value="WH-like_DNA-bd_sf"/>
</dbReference>
<dbReference type="Pfam" id="PF04079">
    <property type="entry name" value="SMC_ScpB"/>
    <property type="match status" value="1"/>
</dbReference>
<dbReference type="GO" id="GO:0051304">
    <property type="term" value="P:chromosome separation"/>
    <property type="evidence" value="ECO:0007669"/>
    <property type="project" value="InterPro"/>
</dbReference>
<dbReference type="PANTHER" id="PTHR34298">
    <property type="entry name" value="SEGREGATION AND CONDENSATION PROTEIN B"/>
    <property type="match status" value="1"/>
</dbReference>
<evidence type="ECO:0000256" key="1">
    <source>
        <dbReference type="ARBA" id="ARBA00022490"/>
    </source>
</evidence>
<dbReference type="SUPFAM" id="SSF46785">
    <property type="entry name" value="Winged helix' DNA-binding domain"/>
    <property type="match status" value="2"/>
</dbReference>
<gene>
    <name evidence="6" type="ORF">MNBD_ALPHA02-1510</name>
</gene>
<dbReference type="AlphaFoldDB" id="A0A3B0RY21"/>
<evidence type="ECO:0000256" key="5">
    <source>
        <dbReference type="SAM" id="MobiDB-lite"/>
    </source>
</evidence>
<feature type="compositionally biased region" description="Acidic residues" evidence="5">
    <location>
        <begin position="191"/>
        <end position="203"/>
    </location>
</feature>
<proteinExistence type="predicted"/>
<keyword evidence="3" id="KW-0159">Chromosome partition</keyword>
<dbReference type="NCBIfam" id="TIGR00281">
    <property type="entry name" value="SMC-Scp complex subunit ScpB"/>
    <property type="match status" value="1"/>
</dbReference>
<organism evidence="6">
    <name type="scientific">hydrothermal vent metagenome</name>
    <dbReference type="NCBI Taxonomy" id="652676"/>
    <lineage>
        <taxon>unclassified sequences</taxon>
        <taxon>metagenomes</taxon>
        <taxon>ecological metagenomes</taxon>
    </lineage>
</organism>
<keyword evidence="1" id="KW-0963">Cytoplasm</keyword>
<reference evidence="6" key="1">
    <citation type="submission" date="2018-06" db="EMBL/GenBank/DDBJ databases">
        <authorList>
            <person name="Zhirakovskaya E."/>
        </authorList>
    </citation>
    <scope>NUCLEOTIDE SEQUENCE</scope>
</reference>
<sequence>METIEQIRIIEALLFASNKPLSSIALADCLPEGAKITELLSDLQERYQGRGVNLVEVAGKWMFQTAPDLAFLLRKEVEEEKRLSRAAVETLAIIAYHQPVTRAEVEEVRGVSLSKGILDVLMEARWVRPMGRRRTPGRPMTYGTSDHFLVHFGLNSIKDLPGLAELKAAGFLENVNTSRLNLMDDQKPTEEQPELPGSEDEKTDDQGSTTE</sequence>
<dbReference type="InterPro" id="IPR005234">
    <property type="entry name" value="ScpB_csome_segregation"/>
</dbReference>
<dbReference type="PANTHER" id="PTHR34298:SF2">
    <property type="entry name" value="SEGREGATION AND CONDENSATION PROTEIN B"/>
    <property type="match status" value="1"/>
</dbReference>
<dbReference type="GO" id="GO:0051301">
    <property type="term" value="P:cell division"/>
    <property type="evidence" value="ECO:0007669"/>
    <property type="project" value="UniProtKB-KW"/>
</dbReference>
<feature type="region of interest" description="Disordered" evidence="5">
    <location>
        <begin position="181"/>
        <end position="211"/>
    </location>
</feature>
<evidence type="ECO:0000256" key="4">
    <source>
        <dbReference type="ARBA" id="ARBA00023306"/>
    </source>
</evidence>